<proteinExistence type="predicted"/>
<accession>A0A511DWQ9</accession>
<evidence type="ECO:0000313" key="2">
    <source>
        <dbReference type="Proteomes" id="UP000321893"/>
    </source>
</evidence>
<keyword evidence="2" id="KW-1185">Reference proteome</keyword>
<evidence type="ECO:0000313" key="1">
    <source>
        <dbReference type="EMBL" id="GEL29270.1"/>
    </source>
</evidence>
<protein>
    <submittedName>
        <fullName evidence="1">Uncharacterized protein</fullName>
    </submittedName>
</protein>
<comment type="caution">
    <text evidence="1">The sequence shown here is derived from an EMBL/GenBank/DDBJ whole genome shotgun (WGS) entry which is preliminary data.</text>
</comment>
<dbReference type="AlphaFoldDB" id="A0A511DWQ9"/>
<dbReference type="EMBL" id="BJVK01000042">
    <property type="protein sequence ID" value="GEL29270.1"/>
    <property type="molecule type" value="Genomic_DNA"/>
</dbReference>
<sequence length="87" mass="10386">MKFKKYLNNILKKICTYKVTAEDISSWTFYILLVLFFSIALNTNLSLLEYWLGLLFTFGLIWLFQPGTRINKKILSLFNRHNNYPDN</sequence>
<reference evidence="1" key="1">
    <citation type="submission" date="2019-07" db="EMBL/GenBank/DDBJ databases">
        <title>Whole genome shotgun sequence of Lactobacillus kefiri NBRC 15888.</title>
        <authorList>
            <person name="Hosoyama A."/>
            <person name="Uohara A."/>
            <person name="Ohji S."/>
            <person name="Ichikawa N."/>
        </authorList>
    </citation>
    <scope>NUCLEOTIDE SEQUENCE [LARGE SCALE GENOMIC DNA]</scope>
    <source>
        <strain evidence="1">NBRC 15888</strain>
    </source>
</reference>
<dbReference type="Proteomes" id="UP000321893">
    <property type="component" value="Unassembled WGS sequence"/>
</dbReference>
<gene>
    <name evidence="1" type="ORF">LKE01_20900</name>
</gene>
<name>A0A511DWQ9_LENKE</name>
<organism evidence="1 2">
    <name type="scientific">Lentilactobacillus kefiri</name>
    <name type="common">Lactobacillus kefiri</name>
    <dbReference type="NCBI Taxonomy" id="33962"/>
    <lineage>
        <taxon>Bacteria</taxon>
        <taxon>Bacillati</taxon>
        <taxon>Bacillota</taxon>
        <taxon>Bacilli</taxon>
        <taxon>Lactobacillales</taxon>
        <taxon>Lactobacillaceae</taxon>
        <taxon>Lentilactobacillus</taxon>
    </lineage>
</organism>